<evidence type="ECO:0000313" key="14">
    <source>
        <dbReference type="EMBL" id="NII05363.1"/>
    </source>
</evidence>
<dbReference type="AlphaFoldDB" id="A0A7X5U7X0"/>
<dbReference type="Pfam" id="PF00593">
    <property type="entry name" value="TonB_dep_Rec_b-barrel"/>
    <property type="match status" value="1"/>
</dbReference>
<keyword evidence="14" id="KW-0675">Receptor</keyword>
<dbReference type="Gene3D" id="2.40.170.20">
    <property type="entry name" value="TonB-dependent receptor, beta-barrel domain"/>
    <property type="match status" value="1"/>
</dbReference>
<feature type="domain" description="TonB-dependent receptor-like beta-barrel" evidence="12">
    <location>
        <begin position="366"/>
        <end position="833"/>
    </location>
</feature>
<evidence type="ECO:0000256" key="9">
    <source>
        <dbReference type="RuleBase" id="RU003357"/>
    </source>
</evidence>
<evidence type="ECO:0000256" key="1">
    <source>
        <dbReference type="ARBA" id="ARBA00004571"/>
    </source>
</evidence>
<dbReference type="PANTHER" id="PTHR47234:SF1">
    <property type="entry name" value="TONB-DEPENDENT RECEPTOR"/>
    <property type="match status" value="1"/>
</dbReference>
<dbReference type="GO" id="GO:0009279">
    <property type="term" value="C:cell outer membrane"/>
    <property type="evidence" value="ECO:0007669"/>
    <property type="project" value="UniProtKB-SubCell"/>
</dbReference>
<dbReference type="Pfam" id="PF07715">
    <property type="entry name" value="Plug"/>
    <property type="match status" value="1"/>
</dbReference>
<dbReference type="InterPro" id="IPR039426">
    <property type="entry name" value="TonB-dep_rcpt-like"/>
</dbReference>
<keyword evidence="7 8" id="KW-0998">Cell outer membrane</keyword>
<feature type="domain" description="TonB-dependent receptor plug" evidence="13">
    <location>
        <begin position="49"/>
        <end position="166"/>
    </location>
</feature>
<dbReference type="InterPro" id="IPR037066">
    <property type="entry name" value="Plug_dom_sf"/>
</dbReference>
<keyword evidence="2 8" id="KW-0813">Transport</keyword>
<evidence type="ECO:0000256" key="11">
    <source>
        <dbReference type="SAM" id="SignalP"/>
    </source>
</evidence>
<evidence type="ECO:0000313" key="15">
    <source>
        <dbReference type="Proteomes" id="UP000490980"/>
    </source>
</evidence>
<dbReference type="InterPro" id="IPR000531">
    <property type="entry name" value="Beta-barrel_TonB"/>
</dbReference>
<evidence type="ECO:0000256" key="2">
    <source>
        <dbReference type="ARBA" id="ARBA00022448"/>
    </source>
</evidence>
<keyword evidence="3 8" id="KW-1134">Transmembrane beta strand</keyword>
<organism evidence="14 15">
    <name type="scientific">Luteibacter anthropi</name>
    <dbReference type="NCBI Taxonomy" id="564369"/>
    <lineage>
        <taxon>Bacteria</taxon>
        <taxon>Pseudomonadati</taxon>
        <taxon>Pseudomonadota</taxon>
        <taxon>Gammaproteobacteria</taxon>
        <taxon>Lysobacterales</taxon>
        <taxon>Rhodanobacteraceae</taxon>
        <taxon>Luteibacter</taxon>
    </lineage>
</organism>
<dbReference type="PANTHER" id="PTHR47234">
    <property type="match status" value="1"/>
</dbReference>
<comment type="caution">
    <text evidence="14">The sequence shown here is derived from an EMBL/GenBank/DDBJ whole genome shotgun (WGS) entry which is preliminary data.</text>
</comment>
<sequence>MHTRSLLAVAIGASLAASVIQAQSAPTDTSPASLDAVVVTGSNIKTTDSEGPSPVQVISSQQIIASGKTNLPDVLRSISANSGNSFNEQYTGSFSAGTSSMSLRGLGAKNTLVLVDGKRVANYATANDLQDTFVDLNSLPLVAVDRIEVLKDGASAVYGSDAIAGVVNIILKQNYQGVEAGAGYGQSTEGTGQTERTFSFQAGHGDLKKDRYNVYFAVDGQQRDRLQQDDVSWMRNSDFRNKQGGTLAWSPTDYYNNKATDRFAQGVGPVELQPYGAISPGKTGDVWAYNPAQYTTLVPKIERYHSVLRGTFQLTDNVQAFGEWIYTRSTTSFTFGPPLSIATGLRAWNDATQSLTNIDSTLPVGNPANPNGKPTPVTTNLWQVGPRNKRDRQIFDRILFGLRGQVAGWDWEASALHSESRLSERVTNFGNRYAFQSLLANGGYNLASTSNPESAVDALRLATLRPAVSKLDSVDLTASRSLFDLPAGTVGFAAGAQFRRESIDSQTSDAVLSGTELRPALDIIHGSRHVTAGYAEFNVPLLTTLEANVAGRMDHYSDFGNAFAPKFSLRWQPLDWLLVRGSFSRGFRAPSLPEVTNSTAVSYSSVIDPKDPITAGSLRSVTNIYSANPKLKPERSKNYNVGFVVAPTPDTSIGVDYFHIVQNGLIGPDNLTYIVAHPEIYGSRIVRDNTGALQTVYNQYLNQQGRTTSGVDVDASHTLHTDGYGSFTLAASWSRLLQYRQAQVAGEASVNAAGTNIFGALPKWRGSTSLRWALADFDSTITWYHTGGYRQNPDNIPSNRDFPKKVDAWNTVDLSVAYRGIPKTTLTLAAQNVLNRRPPWDPANTYYDTTLANPLGRIVSLKADYRF</sequence>
<evidence type="ECO:0000259" key="12">
    <source>
        <dbReference type="Pfam" id="PF00593"/>
    </source>
</evidence>
<dbReference type="SUPFAM" id="SSF56935">
    <property type="entry name" value="Porins"/>
    <property type="match status" value="1"/>
</dbReference>
<comment type="subcellular location">
    <subcellularLocation>
        <location evidence="1 8">Cell outer membrane</location>
        <topology evidence="1 8">Multi-pass membrane protein</topology>
    </subcellularLocation>
</comment>
<dbReference type="Gene3D" id="2.170.130.10">
    <property type="entry name" value="TonB-dependent receptor, plug domain"/>
    <property type="match status" value="1"/>
</dbReference>
<dbReference type="InterPro" id="IPR012910">
    <property type="entry name" value="Plug_dom"/>
</dbReference>
<feature type="region of interest" description="Disordered" evidence="10">
    <location>
        <begin position="359"/>
        <end position="379"/>
    </location>
</feature>
<keyword evidence="4 8" id="KW-0812">Transmembrane</keyword>
<dbReference type="CDD" id="cd01347">
    <property type="entry name" value="ligand_gated_channel"/>
    <property type="match status" value="1"/>
</dbReference>
<keyword evidence="11" id="KW-0732">Signal</keyword>
<evidence type="ECO:0000256" key="5">
    <source>
        <dbReference type="ARBA" id="ARBA00023077"/>
    </source>
</evidence>
<dbReference type="EMBL" id="JAARLZ010000002">
    <property type="protein sequence ID" value="NII05363.1"/>
    <property type="molecule type" value="Genomic_DNA"/>
</dbReference>
<dbReference type="RefSeq" id="WP_166946481.1">
    <property type="nucleotide sequence ID" value="NZ_JAARLZ010000002.1"/>
</dbReference>
<comment type="similarity">
    <text evidence="8 9">Belongs to the TonB-dependent receptor family.</text>
</comment>
<keyword evidence="15" id="KW-1185">Reference proteome</keyword>
<gene>
    <name evidence="14" type="ORF">HBF25_03045</name>
</gene>
<accession>A0A7X5U7X0</accession>
<evidence type="ECO:0000259" key="13">
    <source>
        <dbReference type="Pfam" id="PF07715"/>
    </source>
</evidence>
<protein>
    <submittedName>
        <fullName evidence="14">TonB-dependent receptor</fullName>
    </submittedName>
</protein>
<evidence type="ECO:0000256" key="3">
    <source>
        <dbReference type="ARBA" id="ARBA00022452"/>
    </source>
</evidence>
<feature type="chain" id="PRO_5030920699" evidence="11">
    <location>
        <begin position="23"/>
        <end position="867"/>
    </location>
</feature>
<evidence type="ECO:0000256" key="8">
    <source>
        <dbReference type="PROSITE-ProRule" id="PRU01360"/>
    </source>
</evidence>
<feature type="signal peptide" evidence="11">
    <location>
        <begin position="1"/>
        <end position="22"/>
    </location>
</feature>
<reference evidence="14 15" key="1">
    <citation type="submission" date="2020-03" db="EMBL/GenBank/DDBJ databases">
        <authorList>
            <person name="Lai Q."/>
        </authorList>
    </citation>
    <scope>NUCLEOTIDE SEQUENCE [LARGE SCALE GENOMIC DNA]</scope>
    <source>
        <strain evidence="14 15">CCUG 25036</strain>
    </source>
</reference>
<name>A0A7X5U7X0_9GAMM</name>
<proteinExistence type="inferred from homology"/>
<dbReference type="InterPro" id="IPR036942">
    <property type="entry name" value="Beta-barrel_TonB_sf"/>
</dbReference>
<evidence type="ECO:0000256" key="6">
    <source>
        <dbReference type="ARBA" id="ARBA00023136"/>
    </source>
</evidence>
<keyword evidence="5 9" id="KW-0798">TonB box</keyword>
<dbReference type="PROSITE" id="PS52016">
    <property type="entry name" value="TONB_DEPENDENT_REC_3"/>
    <property type="match status" value="1"/>
</dbReference>
<dbReference type="Proteomes" id="UP000490980">
    <property type="component" value="Unassembled WGS sequence"/>
</dbReference>
<keyword evidence="6 8" id="KW-0472">Membrane</keyword>
<evidence type="ECO:0000256" key="7">
    <source>
        <dbReference type="ARBA" id="ARBA00023237"/>
    </source>
</evidence>
<evidence type="ECO:0000256" key="4">
    <source>
        <dbReference type="ARBA" id="ARBA00022692"/>
    </source>
</evidence>
<evidence type="ECO:0000256" key="10">
    <source>
        <dbReference type="SAM" id="MobiDB-lite"/>
    </source>
</evidence>